<name>A0A927H423_9BACL</name>
<dbReference type="GO" id="GO:0005506">
    <property type="term" value="F:iron ion binding"/>
    <property type="evidence" value="ECO:0007669"/>
    <property type="project" value="UniProtKB-ARBA"/>
</dbReference>
<dbReference type="Gene3D" id="2.60.120.620">
    <property type="entry name" value="q2cbj1_9rhob like domain"/>
    <property type="match status" value="1"/>
</dbReference>
<evidence type="ECO:0000313" key="2">
    <source>
        <dbReference type="Proteomes" id="UP000639396"/>
    </source>
</evidence>
<evidence type="ECO:0000313" key="1">
    <source>
        <dbReference type="EMBL" id="MBD2866089.1"/>
    </source>
</evidence>
<sequence length="285" mass="32566">MFNPVANPQDIAQRLYRYDKLAEHRIGTVDDITEETVRNYRELGYVAIDGVLSADELEKAIQDISDTIHGKIVGPKIQYFKGKREMEEAGHFLTPEEQEFAVRKLHKFIGYCPNLHHICYHPKIRKVLEMVFGEKPRFCEDQALLKPPSKEAGIEKPWHQDMAYSNFSFTKMVAGVWIALDEAALDNGCMHVIPRSHKNGPVPHYAVRDWQLCDTAVDVQRDEAVPLRPGGILVFSGLLHHGTPPNLSNKRRRALQFHYAPESAVKMTPDQYKVVFTNEMTQAEC</sequence>
<accession>A0A927H423</accession>
<comment type="caution">
    <text evidence="1">The sequence shown here is derived from an EMBL/GenBank/DDBJ whole genome shotgun (WGS) entry which is preliminary data.</text>
</comment>
<keyword evidence="1" id="KW-0223">Dioxygenase</keyword>
<dbReference type="EMBL" id="JACXJA010000052">
    <property type="protein sequence ID" value="MBD2866089.1"/>
    <property type="molecule type" value="Genomic_DNA"/>
</dbReference>
<dbReference type="RefSeq" id="WP_190931709.1">
    <property type="nucleotide sequence ID" value="NZ_JACXJA010000052.1"/>
</dbReference>
<dbReference type="GO" id="GO:0016706">
    <property type="term" value="F:2-oxoglutarate-dependent dioxygenase activity"/>
    <property type="evidence" value="ECO:0007669"/>
    <property type="project" value="UniProtKB-ARBA"/>
</dbReference>
<proteinExistence type="predicted"/>
<gene>
    <name evidence="1" type="ORF">IDH45_29300</name>
</gene>
<organism evidence="1 2">
    <name type="scientific">Paenibacillus oceani</name>
    <dbReference type="NCBI Taxonomy" id="2772510"/>
    <lineage>
        <taxon>Bacteria</taxon>
        <taxon>Bacillati</taxon>
        <taxon>Bacillota</taxon>
        <taxon>Bacilli</taxon>
        <taxon>Bacillales</taxon>
        <taxon>Paenibacillaceae</taxon>
        <taxon>Paenibacillus</taxon>
    </lineage>
</organism>
<dbReference type="PANTHER" id="PTHR20883:SF46">
    <property type="entry name" value="PHYTANOYL-COA HYDROXYLASE"/>
    <property type="match status" value="1"/>
</dbReference>
<keyword evidence="1" id="KW-0560">Oxidoreductase</keyword>
<dbReference type="PANTHER" id="PTHR20883">
    <property type="entry name" value="PHYTANOYL-COA DIOXYGENASE DOMAIN CONTAINING 1"/>
    <property type="match status" value="1"/>
</dbReference>
<dbReference type="SUPFAM" id="SSF51197">
    <property type="entry name" value="Clavaminate synthase-like"/>
    <property type="match status" value="1"/>
</dbReference>
<dbReference type="Pfam" id="PF05721">
    <property type="entry name" value="PhyH"/>
    <property type="match status" value="1"/>
</dbReference>
<dbReference type="AlphaFoldDB" id="A0A927H423"/>
<reference evidence="1" key="1">
    <citation type="submission" date="2020-09" db="EMBL/GenBank/DDBJ databases">
        <title>A novel bacterium of genus Paenibacillus, isolated from South China Sea.</title>
        <authorList>
            <person name="Huang H."/>
            <person name="Mo K."/>
            <person name="Hu Y."/>
        </authorList>
    </citation>
    <scope>NUCLEOTIDE SEQUENCE</scope>
    <source>
        <strain evidence="1">IB182363</strain>
    </source>
</reference>
<dbReference type="InterPro" id="IPR008775">
    <property type="entry name" value="Phytyl_CoA_dOase-like"/>
</dbReference>
<protein>
    <submittedName>
        <fullName evidence="1">Phytanoyl-CoA dioxygenase family protein</fullName>
    </submittedName>
</protein>
<dbReference type="Proteomes" id="UP000639396">
    <property type="component" value="Unassembled WGS sequence"/>
</dbReference>
<keyword evidence="2" id="KW-1185">Reference proteome</keyword>